<name>A0A9X3IVE5_9GAMM</name>
<dbReference type="NCBIfam" id="TIGR00401">
    <property type="entry name" value="msrA"/>
    <property type="match status" value="1"/>
</dbReference>
<evidence type="ECO:0000256" key="6">
    <source>
        <dbReference type="SAM" id="MobiDB-lite"/>
    </source>
</evidence>
<evidence type="ECO:0000256" key="3">
    <source>
        <dbReference type="ARBA" id="ARBA00047806"/>
    </source>
</evidence>
<dbReference type="InterPro" id="IPR050162">
    <property type="entry name" value="MsrA_MetSO_reductase"/>
</dbReference>
<protein>
    <recommendedName>
        <fullName evidence="5">Peptide methionine sulfoxide reductase MsrA</fullName>
        <shortName evidence="5">Protein-methionine-S-oxide reductase</shortName>
        <ecNumber evidence="5">1.8.4.11</ecNumber>
    </recommendedName>
    <alternativeName>
        <fullName evidence="5">Peptide-methionine (S)-S-oxide reductase</fullName>
        <shortName evidence="5">Peptide Met(O) reductase</shortName>
    </alternativeName>
</protein>
<dbReference type="EC" id="1.8.4.11" evidence="5"/>
<dbReference type="GO" id="GO:0034599">
    <property type="term" value="P:cellular response to oxidative stress"/>
    <property type="evidence" value="ECO:0007669"/>
    <property type="project" value="TreeGrafter"/>
</dbReference>
<dbReference type="PANTHER" id="PTHR42799">
    <property type="entry name" value="MITOCHONDRIAL PEPTIDE METHIONINE SULFOXIDE REDUCTASE"/>
    <property type="match status" value="1"/>
</dbReference>
<evidence type="ECO:0000313" key="8">
    <source>
        <dbReference type="EMBL" id="MCY0967178.1"/>
    </source>
</evidence>
<dbReference type="Proteomes" id="UP001150830">
    <property type="component" value="Unassembled WGS sequence"/>
</dbReference>
<feature type="region of interest" description="Disordered" evidence="6">
    <location>
        <begin position="1"/>
        <end position="26"/>
    </location>
</feature>
<comment type="similarity">
    <text evidence="1 5">Belongs to the MsrA Met sulfoxide reductase family.</text>
</comment>
<keyword evidence="2 5" id="KW-0560">Oxidoreductase</keyword>
<comment type="catalytic activity">
    <reaction evidence="4 5">
        <text>[thioredoxin]-disulfide + L-methionine + H2O = L-methionine (S)-S-oxide + [thioredoxin]-dithiol</text>
        <dbReference type="Rhea" id="RHEA:19993"/>
        <dbReference type="Rhea" id="RHEA-COMP:10698"/>
        <dbReference type="Rhea" id="RHEA-COMP:10700"/>
        <dbReference type="ChEBI" id="CHEBI:15377"/>
        <dbReference type="ChEBI" id="CHEBI:29950"/>
        <dbReference type="ChEBI" id="CHEBI:50058"/>
        <dbReference type="ChEBI" id="CHEBI:57844"/>
        <dbReference type="ChEBI" id="CHEBI:58772"/>
        <dbReference type="EC" id="1.8.4.11"/>
    </reaction>
</comment>
<dbReference type="FunFam" id="3.30.1060.10:FF:000001">
    <property type="entry name" value="Peptide methionine sulfoxide reductase MsrA"/>
    <property type="match status" value="1"/>
</dbReference>
<proteinExistence type="inferred from homology"/>
<gene>
    <name evidence="5 8" type="primary">msrA</name>
    <name evidence="8" type="ORF">OUO13_18530</name>
</gene>
<dbReference type="Pfam" id="PF01625">
    <property type="entry name" value="PMSR"/>
    <property type="match status" value="1"/>
</dbReference>
<dbReference type="RefSeq" id="WP_283175385.1">
    <property type="nucleotide sequence ID" value="NZ_JAPNOA010000059.1"/>
</dbReference>
<accession>A0A9X3IVE5</accession>
<dbReference type="EMBL" id="JAPNOA010000059">
    <property type="protein sequence ID" value="MCY0967178.1"/>
    <property type="molecule type" value="Genomic_DNA"/>
</dbReference>
<dbReference type="SUPFAM" id="SSF55068">
    <property type="entry name" value="Peptide methionine sulfoxide reductase"/>
    <property type="match status" value="1"/>
</dbReference>
<dbReference type="GO" id="GO:0008113">
    <property type="term" value="F:peptide-methionine (S)-S-oxide reductase activity"/>
    <property type="evidence" value="ECO:0007669"/>
    <property type="project" value="UniProtKB-UniRule"/>
</dbReference>
<reference evidence="8" key="1">
    <citation type="submission" date="2022-11" db="EMBL/GenBank/DDBJ databases">
        <title>Parathalassolutuus dongxingensis gen. nov., sp. nov., a novel member of family Oceanospirillaceae isolated from a coastal shrimp pond in Guangxi, China.</title>
        <authorList>
            <person name="Chen H."/>
        </authorList>
    </citation>
    <scope>NUCLEOTIDE SEQUENCE</scope>
    <source>
        <strain evidence="8">G-43</strain>
    </source>
</reference>
<comment type="caution">
    <text evidence="8">The sequence shown here is derived from an EMBL/GenBank/DDBJ whole genome shotgun (WGS) entry which is preliminary data.</text>
</comment>
<evidence type="ECO:0000256" key="5">
    <source>
        <dbReference type="HAMAP-Rule" id="MF_01401"/>
    </source>
</evidence>
<comment type="function">
    <text evidence="5">Has an important function as a repair enzyme for proteins that have been inactivated by oxidation. Catalyzes the reversible oxidation-reduction of methionine sulfoxide in proteins to methionine.</text>
</comment>
<dbReference type="AlphaFoldDB" id="A0A9X3IVE5"/>
<dbReference type="InterPro" id="IPR036509">
    <property type="entry name" value="Met_Sox_Rdtase_MsrA_sf"/>
</dbReference>
<feature type="active site" evidence="5">
    <location>
        <position position="53"/>
    </location>
</feature>
<dbReference type="GO" id="GO:0005737">
    <property type="term" value="C:cytoplasm"/>
    <property type="evidence" value="ECO:0007669"/>
    <property type="project" value="TreeGrafter"/>
</dbReference>
<evidence type="ECO:0000256" key="2">
    <source>
        <dbReference type="ARBA" id="ARBA00023002"/>
    </source>
</evidence>
<sequence length="210" mass="23332">MWFSKPVSLPEPDDALPGRSQPIPTSSHHYINGRAMIGPCPQGLEELMVGMGCFWGAERAFWSLPGVYLTAVGYGAGYTPNPFYEEVCTGLTGHNELVRIWYEPGVISLEELLVVFWQRHDPTQGMRQGNDVGTQYRSGIYVRTEDALARAETSRDHYQQRLTAAGRGIITTEIQLDVEFYPAEAEHQQYLAKHPAGYCGLGGCGVTFDD</sequence>
<feature type="domain" description="Peptide methionine sulphoxide reductase MsrA" evidence="7">
    <location>
        <begin position="47"/>
        <end position="199"/>
    </location>
</feature>
<evidence type="ECO:0000256" key="1">
    <source>
        <dbReference type="ARBA" id="ARBA00005591"/>
    </source>
</evidence>
<dbReference type="InterPro" id="IPR002569">
    <property type="entry name" value="Met_Sox_Rdtase_MsrA_dom"/>
</dbReference>
<comment type="catalytic activity">
    <reaction evidence="3 5">
        <text>L-methionyl-[protein] + [thioredoxin]-disulfide + H2O = L-methionyl-(S)-S-oxide-[protein] + [thioredoxin]-dithiol</text>
        <dbReference type="Rhea" id="RHEA:14217"/>
        <dbReference type="Rhea" id="RHEA-COMP:10698"/>
        <dbReference type="Rhea" id="RHEA-COMP:10700"/>
        <dbReference type="Rhea" id="RHEA-COMP:12313"/>
        <dbReference type="Rhea" id="RHEA-COMP:12315"/>
        <dbReference type="ChEBI" id="CHEBI:15377"/>
        <dbReference type="ChEBI" id="CHEBI:16044"/>
        <dbReference type="ChEBI" id="CHEBI:29950"/>
        <dbReference type="ChEBI" id="CHEBI:44120"/>
        <dbReference type="ChEBI" id="CHEBI:50058"/>
        <dbReference type="EC" id="1.8.4.11"/>
    </reaction>
</comment>
<evidence type="ECO:0000313" key="9">
    <source>
        <dbReference type="Proteomes" id="UP001150830"/>
    </source>
</evidence>
<dbReference type="HAMAP" id="MF_01401">
    <property type="entry name" value="MsrA"/>
    <property type="match status" value="1"/>
</dbReference>
<evidence type="ECO:0000256" key="4">
    <source>
        <dbReference type="ARBA" id="ARBA00048782"/>
    </source>
</evidence>
<keyword evidence="9" id="KW-1185">Reference proteome</keyword>
<dbReference type="Gene3D" id="3.30.1060.10">
    <property type="entry name" value="Peptide methionine sulphoxide reductase MsrA"/>
    <property type="match status" value="1"/>
</dbReference>
<organism evidence="8 9">
    <name type="scientific">Parathalassolituus penaei</name>
    <dbReference type="NCBI Taxonomy" id="2997323"/>
    <lineage>
        <taxon>Bacteria</taxon>
        <taxon>Pseudomonadati</taxon>
        <taxon>Pseudomonadota</taxon>
        <taxon>Gammaproteobacteria</taxon>
        <taxon>Oceanospirillales</taxon>
        <taxon>Oceanospirillaceae</taxon>
        <taxon>Parathalassolituus</taxon>
    </lineage>
</organism>
<evidence type="ECO:0000259" key="7">
    <source>
        <dbReference type="Pfam" id="PF01625"/>
    </source>
</evidence>
<dbReference type="PANTHER" id="PTHR42799:SF2">
    <property type="entry name" value="MITOCHONDRIAL PEPTIDE METHIONINE SULFOXIDE REDUCTASE"/>
    <property type="match status" value="1"/>
</dbReference>